<proteinExistence type="predicted"/>
<dbReference type="EnsemblMetazoa" id="GAUT037173-RA">
    <property type="protein sequence ID" value="GAUT037173-PA"/>
    <property type="gene ID" value="GAUT037173"/>
</dbReference>
<sequence>MTSHLPKAITFSHNTFMLDLASDSNLSEHVGITEQESFEIKYDHDIDRDGVQWSKFNVKLIGDYKGWRRSEEETSASASALALASSTLTGKNFKTTNRIKSKPKSLFARRIYAASSNTGESAIDGIQPQLCEKVMENFIKRGIDCEKSQSGYLAVKYYRISKNHGLDQSMLLSKNALPFSTLAVIEGLYEKSPEKGTTF</sequence>
<protein>
    <submittedName>
        <fullName evidence="1">Uncharacterized protein</fullName>
    </submittedName>
</protein>
<name>A0A1A9VH70_GLOAU</name>
<dbReference type="AlphaFoldDB" id="A0A1A9VH70"/>
<keyword evidence="2" id="KW-1185">Reference proteome</keyword>
<accession>A0A1A9VH70</accession>
<reference evidence="1" key="1">
    <citation type="submission" date="2020-05" db="UniProtKB">
        <authorList>
            <consortium name="EnsemblMetazoa"/>
        </authorList>
    </citation>
    <scope>IDENTIFICATION</scope>
    <source>
        <strain evidence="1">TTRI</strain>
    </source>
</reference>
<dbReference type="VEuPathDB" id="VectorBase:GAUT037173"/>
<evidence type="ECO:0000313" key="2">
    <source>
        <dbReference type="Proteomes" id="UP000078200"/>
    </source>
</evidence>
<dbReference type="Proteomes" id="UP000078200">
    <property type="component" value="Unassembled WGS sequence"/>
</dbReference>
<evidence type="ECO:0000313" key="1">
    <source>
        <dbReference type="EnsemblMetazoa" id="GAUT037173-PA"/>
    </source>
</evidence>
<organism evidence="1 2">
    <name type="scientific">Glossina austeni</name>
    <name type="common">Savannah tsetse fly</name>
    <dbReference type="NCBI Taxonomy" id="7395"/>
    <lineage>
        <taxon>Eukaryota</taxon>
        <taxon>Metazoa</taxon>
        <taxon>Ecdysozoa</taxon>
        <taxon>Arthropoda</taxon>
        <taxon>Hexapoda</taxon>
        <taxon>Insecta</taxon>
        <taxon>Pterygota</taxon>
        <taxon>Neoptera</taxon>
        <taxon>Endopterygota</taxon>
        <taxon>Diptera</taxon>
        <taxon>Brachycera</taxon>
        <taxon>Muscomorpha</taxon>
        <taxon>Hippoboscoidea</taxon>
        <taxon>Glossinidae</taxon>
        <taxon>Glossina</taxon>
    </lineage>
</organism>